<comment type="subcellular location">
    <subcellularLocation>
        <location evidence="1">Endomembrane system</location>
        <topology evidence="1">Multi-pass membrane protein</topology>
    </subcellularLocation>
</comment>
<organism evidence="6 7">
    <name type="scientific">Candidatus Magnetoglobus multicellularis str. Araruama</name>
    <dbReference type="NCBI Taxonomy" id="890399"/>
    <lineage>
        <taxon>Bacteria</taxon>
        <taxon>Pseudomonadati</taxon>
        <taxon>Thermodesulfobacteriota</taxon>
        <taxon>Desulfobacteria</taxon>
        <taxon>Desulfobacterales</taxon>
        <taxon>Desulfobacteraceae</taxon>
        <taxon>Candidatus Magnetoglobus</taxon>
    </lineage>
</organism>
<comment type="caution">
    <text evidence="6">The sequence shown here is derived from an EMBL/GenBank/DDBJ whole genome shotgun (WGS) entry which is preliminary data.</text>
</comment>
<dbReference type="Pfam" id="PF06803">
    <property type="entry name" value="DUF1232"/>
    <property type="match status" value="1"/>
</dbReference>
<name>A0A1V1P1A6_9BACT</name>
<dbReference type="InterPro" id="IPR010652">
    <property type="entry name" value="DUF1232"/>
</dbReference>
<dbReference type="AlphaFoldDB" id="A0A1V1P1A6"/>
<evidence type="ECO:0000259" key="5">
    <source>
        <dbReference type="Pfam" id="PF06803"/>
    </source>
</evidence>
<evidence type="ECO:0000313" key="6">
    <source>
        <dbReference type="EMBL" id="ETR68647.1"/>
    </source>
</evidence>
<keyword evidence="4" id="KW-0472">Membrane</keyword>
<evidence type="ECO:0000313" key="7">
    <source>
        <dbReference type="Proteomes" id="UP000189670"/>
    </source>
</evidence>
<keyword evidence="3" id="KW-1133">Transmembrane helix</keyword>
<dbReference type="GO" id="GO:0012505">
    <property type="term" value="C:endomembrane system"/>
    <property type="evidence" value="ECO:0007669"/>
    <property type="project" value="UniProtKB-SubCell"/>
</dbReference>
<evidence type="ECO:0000256" key="4">
    <source>
        <dbReference type="ARBA" id="ARBA00023136"/>
    </source>
</evidence>
<protein>
    <recommendedName>
        <fullName evidence="5">DUF1232 domain-containing protein</fullName>
    </recommendedName>
</protein>
<keyword evidence="2" id="KW-0812">Transmembrane</keyword>
<dbReference type="Proteomes" id="UP000189670">
    <property type="component" value="Unassembled WGS sequence"/>
</dbReference>
<accession>A0A1V1P1A6</accession>
<proteinExistence type="predicted"/>
<reference evidence="7" key="1">
    <citation type="submission" date="2012-11" db="EMBL/GenBank/DDBJ databases">
        <authorList>
            <person name="Lucero-Rivera Y.E."/>
            <person name="Tovar-Ramirez D."/>
        </authorList>
    </citation>
    <scope>NUCLEOTIDE SEQUENCE [LARGE SCALE GENOMIC DNA]</scope>
    <source>
        <strain evidence="7">Araruama</strain>
    </source>
</reference>
<evidence type="ECO:0000256" key="2">
    <source>
        <dbReference type="ARBA" id="ARBA00022692"/>
    </source>
</evidence>
<feature type="domain" description="DUF1232" evidence="5">
    <location>
        <begin position="42"/>
        <end position="78"/>
    </location>
</feature>
<sequence length="98" mass="11522">MKMKKPFILFGLVKNAFGNLKILRLLWRDFRSGHYPTVPIKAIAAIGLFCAYILNPFDFFSDFIPLWGQLDDLGVFMFCLYLLDKETSQYQFWLSQNN</sequence>
<evidence type="ECO:0000256" key="1">
    <source>
        <dbReference type="ARBA" id="ARBA00004127"/>
    </source>
</evidence>
<gene>
    <name evidence="6" type="ORF">OMM_10307</name>
</gene>
<evidence type="ECO:0000256" key="3">
    <source>
        <dbReference type="ARBA" id="ARBA00022989"/>
    </source>
</evidence>
<dbReference type="EMBL" id="ATBP01000873">
    <property type="protein sequence ID" value="ETR68647.1"/>
    <property type="molecule type" value="Genomic_DNA"/>
</dbReference>